<evidence type="ECO:0008006" key="10">
    <source>
        <dbReference type="Google" id="ProtNLM"/>
    </source>
</evidence>
<dbReference type="InterPro" id="IPR011032">
    <property type="entry name" value="GroES-like_sf"/>
</dbReference>
<dbReference type="Pfam" id="PF08240">
    <property type="entry name" value="ADH_N"/>
    <property type="match status" value="1"/>
</dbReference>
<comment type="caution">
    <text evidence="8">The sequence shown here is derived from an EMBL/GenBank/DDBJ whole genome shotgun (WGS) entry which is preliminary data.</text>
</comment>
<dbReference type="EMBL" id="JAPEUX010000005">
    <property type="protein sequence ID" value="KAJ4351649.1"/>
    <property type="molecule type" value="Genomic_DNA"/>
</dbReference>
<dbReference type="InterPro" id="IPR013154">
    <property type="entry name" value="ADH-like_N"/>
</dbReference>
<dbReference type="SUPFAM" id="SSF50129">
    <property type="entry name" value="GroES-like"/>
    <property type="match status" value="1"/>
</dbReference>
<evidence type="ECO:0000313" key="9">
    <source>
        <dbReference type="Proteomes" id="UP001140513"/>
    </source>
</evidence>
<keyword evidence="5" id="KW-0560">Oxidoreductase</keyword>
<dbReference type="InterPro" id="IPR013149">
    <property type="entry name" value="ADH-like_C"/>
</dbReference>
<dbReference type="Proteomes" id="UP001140513">
    <property type="component" value="Unassembled WGS sequence"/>
</dbReference>
<dbReference type="PANTHER" id="PTHR42940:SF7">
    <property type="entry name" value="ALCOHOL DEHYDROGENASE-LIKE N-TERMINAL DOMAIN-CONTAINING PROTEIN"/>
    <property type="match status" value="1"/>
</dbReference>
<dbReference type="GO" id="GO:0005737">
    <property type="term" value="C:cytoplasm"/>
    <property type="evidence" value="ECO:0007669"/>
    <property type="project" value="TreeGrafter"/>
</dbReference>
<name>A0A9W8XIC9_9PLEO</name>
<dbReference type="Gene3D" id="3.40.50.720">
    <property type="entry name" value="NAD(P)-binding Rossmann-like Domain"/>
    <property type="match status" value="1"/>
</dbReference>
<dbReference type="OrthoDB" id="1560166at2759"/>
<evidence type="ECO:0000313" key="8">
    <source>
        <dbReference type="EMBL" id="KAJ4351649.1"/>
    </source>
</evidence>
<evidence type="ECO:0000256" key="3">
    <source>
        <dbReference type="ARBA" id="ARBA00022723"/>
    </source>
</evidence>
<keyword evidence="3" id="KW-0479">Metal-binding</keyword>
<dbReference type="GeneID" id="80910522"/>
<feature type="domain" description="Alcohol dehydrogenase-like N-terminal" evidence="7">
    <location>
        <begin position="33"/>
        <end position="80"/>
    </location>
</feature>
<dbReference type="InterPro" id="IPR036291">
    <property type="entry name" value="NAD(P)-bd_dom_sf"/>
</dbReference>
<dbReference type="Pfam" id="PF00107">
    <property type="entry name" value="ADH_zinc_N"/>
    <property type="match status" value="1"/>
</dbReference>
<dbReference type="RefSeq" id="XP_056070005.1">
    <property type="nucleotide sequence ID" value="XM_056215758.1"/>
</dbReference>
<keyword evidence="9" id="KW-1185">Reference proteome</keyword>
<dbReference type="Gene3D" id="3.90.180.10">
    <property type="entry name" value="Medium-chain alcohol dehydrogenases, catalytic domain"/>
    <property type="match status" value="2"/>
</dbReference>
<reference evidence="8" key="1">
    <citation type="submission" date="2022-10" db="EMBL/GenBank/DDBJ databases">
        <title>Tapping the CABI collections for fungal endophytes: first genome assemblies for Collariella, Neodidymelliopsis, Ascochyta clinopodiicola, Didymella pomorum, Didymosphaeria variabile, Neocosmospora piperis and Neocucurbitaria cava.</title>
        <authorList>
            <person name="Hill R."/>
        </authorList>
    </citation>
    <scope>NUCLEOTIDE SEQUENCE</scope>
    <source>
        <strain evidence="8">IMI 356815</strain>
    </source>
</reference>
<evidence type="ECO:0000256" key="2">
    <source>
        <dbReference type="ARBA" id="ARBA00008072"/>
    </source>
</evidence>
<evidence type="ECO:0000256" key="4">
    <source>
        <dbReference type="ARBA" id="ARBA00022833"/>
    </source>
</evidence>
<keyword evidence="4" id="KW-0862">Zinc</keyword>
<organism evidence="8 9">
    <name type="scientific">Didymosphaeria variabile</name>
    <dbReference type="NCBI Taxonomy" id="1932322"/>
    <lineage>
        <taxon>Eukaryota</taxon>
        <taxon>Fungi</taxon>
        <taxon>Dikarya</taxon>
        <taxon>Ascomycota</taxon>
        <taxon>Pezizomycotina</taxon>
        <taxon>Dothideomycetes</taxon>
        <taxon>Pleosporomycetidae</taxon>
        <taxon>Pleosporales</taxon>
        <taxon>Massarineae</taxon>
        <taxon>Didymosphaeriaceae</taxon>
        <taxon>Didymosphaeria</taxon>
    </lineage>
</organism>
<proteinExistence type="inferred from homology"/>
<evidence type="ECO:0000259" key="7">
    <source>
        <dbReference type="Pfam" id="PF08240"/>
    </source>
</evidence>
<dbReference type="SUPFAM" id="SSF51735">
    <property type="entry name" value="NAD(P)-binding Rossmann-fold domains"/>
    <property type="match status" value="1"/>
</dbReference>
<evidence type="ECO:0000256" key="5">
    <source>
        <dbReference type="ARBA" id="ARBA00023002"/>
    </source>
</evidence>
<accession>A0A9W8XIC9</accession>
<dbReference type="GO" id="GO:0046872">
    <property type="term" value="F:metal ion binding"/>
    <property type="evidence" value="ECO:0007669"/>
    <property type="project" value="UniProtKB-KW"/>
</dbReference>
<sequence length="244" mass="25577">MASTIPDTMKAVVISSPGAPFTLKQVPVPQPTHGEILIKVLACGVCLSDYFVQQGAFGTFPRIPGHEIIGVVIKTSEAIQGIGGLGHLAIQYARRMGFRTVALSTSDSKKDSAMQLGATDYVDTSKQDAAAALQDMGGASLIVVTAPNAQVMSGLVGGLGRLGKLLILAPVGDVPFDTAKLLNIGGSVHVWPAGHVLDSEEAIDFAVRQGVECLVERFPLEKAEDAIKAVTSNVVRFRSVLVMV</sequence>
<gene>
    <name evidence="8" type="ORF">N0V89_006992</name>
</gene>
<feature type="domain" description="Alcohol dehydrogenase-like C-terminal" evidence="6">
    <location>
        <begin position="84"/>
        <end position="189"/>
    </location>
</feature>
<dbReference type="AlphaFoldDB" id="A0A9W8XIC9"/>
<comment type="cofactor">
    <cofactor evidence="1">
        <name>Zn(2+)</name>
        <dbReference type="ChEBI" id="CHEBI:29105"/>
    </cofactor>
</comment>
<comment type="similarity">
    <text evidence="2">Belongs to the zinc-containing alcohol dehydrogenase family.</text>
</comment>
<protein>
    <recommendedName>
        <fullName evidence="10">NAD(P)-binding protein</fullName>
    </recommendedName>
</protein>
<evidence type="ECO:0000256" key="1">
    <source>
        <dbReference type="ARBA" id="ARBA00001947"/>
    </source>
</evidence>
<dbReference type="GO" id="GO:0004022">
    <property type="term" value="F:alcohol dehydrogenase (NAD+) activity"/>
    <property type="evidence" value="ECO:0007669"/>
    <property type="project" value="TreeGrafter"/>
</dbReference>
<evidence type="ECO:0000259" key="6">
    <source>
        <dbReference type="Pfam" id="PF00107"/>
    </source>
</evidence>
<dbReference type="PANTHER" id="PTHR42940">
    <property type="entry name" value="ALCOHOL DEHYDROGENASE 1-RELATED"/>
    <property type="match status" value="1"/>
</dbReference>